<dbReference type="Proteomes" id="UP000002358">
    <property type="component" value="Chromosome 4"/>
</dbReference>
<comment type="cofactor">
    <cofactor evidence="1">
        <name>a divalent metal cation</name>
        <dbReference type="ChEBI" id="CHEBI:60240"/>
    </cofactor>
</comment>
<dbReference type="GO" id="GO:0016787">
    <property type="term" value="F:hydrolase activity"/>
    <property type="evidence" value="ECO:0007669"/>
    <property type="project" value="UniProtKB-KW"/>
</dbReference>
<dbReference type="InterPro" id="IPR027806">
    <property type="entry name" value="HARBI1_dom"/>
</dbReference>
<evidence type="ECO:0000256" key="5">
    <source>
        <dbReference type="ARBA" id="ARBA00022723"/>
    </source>
</evidence>
<dbReference type="PANTHER" id="PTHR22930:SF269">
    <property type="entry name" value="NUCLEASE HARBI1-LIKE PROTEIN"/>
    <property type="match status" value="1"/>
</dbReference>
<reference evidence="10" key="1">
    <citation type="submission" date="2021-01" db="UniProtKB">
        <authorList>
            <consortium name="EnsemblMetazoa"/>
        </authorList>
    </citation>
    <scope>IDENTIFICATION</scope>
</reference>
<name>A0A7M7QGD8_NASVI</name>
<comment type="subcellular location">
    <subcellularLocation>
        <location evidence="2">Nucleus</location>
    </subcellularLocation>
</comment>
<evidence type="ECO:0000256" key="1">
    <source>
        <dbReference type="ARBA" id="ARBA00001968"/>
    </source>
</evidence>
<keyword evidence="4" id="KW-0540">Nuclease</keyword>
<keyword evidence="8" id="KW-1133">Transmembrane helix</keyword>
<dbReference type="Pfam" id="PF13359">
    <property type="entry name" value="DDE_Tnp_4"/>
    <property type="match status" value="1"/>
</dbReference>
<evidence type="ECO:0000313" key="10">
    <source>
        <dbReference type="EnsemblMetazoa" id="XP_031786282"/>
    </source>
</evidence>
<organism evidence="10 11">
    <name type="scientific">Nasonia vitripennis</name>
    <name type="common">Parasitic wasp</name>
    <dbReference type="NCBI Taxonomy" id="7425"/>
    <lineage>
        <taxon>Eukaryota</taxon>
        <taxon>Metazoa</taxon>
        <taxon>Ecdysozoa</taxon>
        <taxon>Arthropoda</taxon>
        <taxon>Hexapoda</taxon>
        <taxon>Insecta</taxon>
        <taxon>Pterygota</taxon>
        <taxon>Neoptera</taxon>
        <taxon>Endopterygota</taxon>
        <taxon>Hymenoptera</taxon>
        <taxon>Apocrita</taxon>
        <taxon>Proctotrupomorpha</taxon>
        <taxon>Chalcidoidea</taxon>
        <taxon>Pteromalidae</taxon>
        <taxon>Pteromalinae</taxon>
        <taxon>Nasonia</taxon>
    </lineage>
</organism>
<evidence type="ECO:0000256" key="6">
    <source>
        <dbReference type="ARBA" id="ARBA00022801"/>
    </source>
</evidence>
<dbReference type="OrthoDB" id="6581217at2759"/>
<evidence type="ECO:0000256" key="7">
    <source>
        <dbReference type="ARBA" id="ARBA00023242"/>
    </source>
</evidence>
<dbReference type="GO" id="GO:0005634">
    <property type="term" value="C:nucleus"/>
    <property type="evidence" value="ECO:0007669"/>
    <property type="project" value="UniProtKB-SubCell"/>
</dbReference>
<feature type="transmembrane region" description="Helical" evidence="8">
    <location>
        <begin position="37"/>
        <end position="55"/>
    </location>
</feature>
<keyword evidence="11" id="KW-1185">Reference proteome</keyword>
<protein>
    <recommendedName>
        <fullName evidence="9">DDE Tnp4 domain-containing protein</fullName>
    </recommendedName>
</protein>
<comment type="similarity">
    <text evidence="3">Belongs to the HARBI1 family.</text>
</comment>
<dbReference type="FunCoup" id="A0A7M7QGD8">
    <property type="interactions" value="1"/>
</dbReference>
<evidence type="ECO:0000256" key="2">
    <source>
        <dbReference type="ARBA" id="ARBA00004123"/>
    </source>
</evidence>
<keyword evidence="5" id="KW-0479">Metal-binding</keyword>
<sequence length="343" mass="39750">MRYRSLSTIRSVPCSVLVLVLFCVLTFQNQGRLSTSYISYFVIVFIVNIYTWLCTCSKISKMKSRKLLLSMSLIYSTTILSMLLKKIEKKRIRRYWTKTYLHPLMGDEYGAFSQLFIYFALNDYEKLFRFVRMSFDNFITLYHLVGAKLVKLSRRKPLIADFRLAVVLHYLAHGGCVNNEAWLFRLGRSTAYQLIAEVCEILSVALVKKYVQFPNKQQWLQIAKGYQRLWNFPNCIGALYGKHVETEKPAHAGAAFKNYKKFHSLLLIATCDHLKRFTWFSFGDYGSFSDPSSFGTTDLSMKLQNQTANIPPPRVLPNSNIQTTFVFVADEIFGIRNKGRKNL</sequence>
<accession>A0A7M7QGD8</accession>
<evidence type="ECO:0000256" key="8">
    <source>
        <dbReference type="SAM" id="Phobius"/>
    </source>
</evidence>
<keyword evidence="8" id="KW-0812">Transmembrane</keyword>
<dbReference type="GeneID" id="100678932"/>
<dbReference type="InParanoid" id="A0A7M7QGD8"/>
<dbReference type="GO" id="GO:0004518">
    <property type="term" value="F:nuclease activity"/>
    <property type="evidence" value="ECO:0007669"/>
    <property type="project" value="UniProtKB-KW"/>
</dbReference>
<evidence type="ECO:0000256" key="4">
    <source>
        <dbReference type="ARBA" id="ARBA00022722"/>
    </source>
</evidence>
<proteinExistence type="inferred from homology"/>
<keyword evidence="7" id="KW-0539">Nucleus</keyword>
<keyword evidence="6" id="KW-0378">Hydrolase</keyword>
<dbReference type="EnsemblMetazoa" id="XM_031930422">
    <property type="protein sequence ID" value="XP_031786282"/>
    <property type="gene ID" value="LOC100678932"/>
</dbReference>
<feature type="domain" description="DDE Tnp4" evidence="9">
    <location>
        <begin position="240"/>
        <end position="308"/>
    </location>
</feature>
<dbReference type="PANTHER" id="PTHR22930">
    <property type="match status" value="1"/>
</dbReference>
<dbReference type="InterPro" id="IPR045249">
    <property type="entry name" value="HARBI1-like"/>
</dbReference>
<evidence type="ECO:0000259" key="9">
    <source>
        <dbReference type="Pfam" id="PF13359"/>
    </source>
</evidence>
<dbReference type="RefSeq" id="XP_031786282.1">
    <property type="nucleotide sequence ID" value="XM_031930422.1"/>
</dbReference>
<keyword evidence="8" id="KW-0472">Membrane</keyword>
<feature type="transmembrane region" description="Helical" evidence="8">
    <location>
        <begin position="67"/>
        <end position="84"/>
    </location>
</feature>
<evidence type="ECO:0000313" key="11">
    <source>
        <dbReference type="Proteomes" id="UP000002358"/>
    </source>
</evidence>
<feature type="transmembrane region" description="Helical" evidence="8">
    <location>
        <begin position="12"/>
        <end position="31"/>
    </location>
</feature>
<evidence type="ECO:0000256" key="3">
    <source>
        <dbReference type="ARBA" id="ARBA00006958"/>
    </source>
</evidence>
<dbReference type="AlphaFoldDB" id="A0A7M7QGD8"/>
<dbReference type="GO" id="GO:0046872">
    <property type="term" value="F:metal ion binding"/>
    <property type="evidence" value="ECO:0007669"/>
    <property type="project" value="UniProtKB-KW"/>
</dbReference>